<dbReference type="Pfam" id="PF21787">
    <property type="entry name" value="TNP-like_RNaseH_N"/>
    <property type="match status" value="1"/>
</dbReference>
<keyword evidence="4" id="KW-1185">Reference proteome</keyword>
<dbReference type="OrthoDB" id="6378996at2759"/>
<evidence type="ECO:0000259" key="2">
    <source>
        <dbReference type="Pfam" id="PF21788"/>
    </source>
</evidence>
<sequence length="651" mass="72336">MPCLLQIDALLESKRPCPWDEQTIHRALVFRTRLSRSQYNFLRDGGMPLPSLTTLKTRLRKVTITQEDSGFARTILKAYLEEKPDRERPCVLMFDEMKVRDIGDYDSTDDQIIGPVNYLQQVMVRSIVGSWKMPLFFACDTRITKDLLNKLVVDAEACGLRVMAIVSDLGGSNRGLWTSLDVSHDGNTHFTNPADSRRNIWVFADTPHLYKLLRNHLLDNGLQLPGGGLVDKQLFADVLAIDRGKEFRILPKLGMESHVQVTGQARQKVRPAAQLLSASVAAAVDTFLGREEEARYLRAFDSGFDALNGQCPTDVKPLRRGIKGDGSAHFRALAELEAAIRLKFQGKTSLLPFQKGFIVTIRSMRGLAADLLPVLGQGSYVLPGRINQDILESFFSLVRGKGGANLHPSPSEAKCRIRSLSLMFALRLGVNPLTLNPMSPEPVTGGDSAVETALLSEDLEEHHTEDSQLSSDLMEIESLVEAARQSRPAPSGTATASPVDPRTSVTAEQYGMAYAAGYLSAKCRKIDPSLGTPSAYADETAMAETMWIRMRSMGGLSVPSGKWMEQFKVLDSAFCVRHHLEPDRLSRSTRVVESLVESITNQNLDLPDIRIVRMFVRLRTFLRLSTVNRMLRKSSSTASLREKTKNKQFAT</sequence>
<dbReference type="Pfam" id="PF21788">
    <property type="entry name" value="TNP-like_GBD"/>
    <property type="match status" value="1"/>
</dbReference>
<reference evidence="3 4" key="1">
    <citation type="submission" date="2019-07" db="EMBL/GenBank/DDBJ databases">
        <title>Draft genome assembly of a fouling barnacle, Amphibalanus amphitrite (Darwin, 1854): The first reference genome for Thecostraca.</title>
        <authorList>
            <person name="Kim W."/>
        </authorList>
    </citation>
    <scope>NUCLEOTIDE SEQUENCE [LARGE SCALE GENOMIC DNA]</scope>
    <source>
        <strain evidence="3">SNU_AA5</strain>
        <tissue evidence="3">Soma without cirri and trophi</tissue>
    </source>
</reference>
<dbReference type="InterPro" id="IPR048366">
    <property type="entry name" value="TNP-like_GBD"/>
</dbReference>
<feature type="domain" description="Transposable element P transposase-like RNase H" evidence="1">
    <location>
        <begin position="75"/>
        <end position="180"/>
    </location>
</feature>
<dbReference type="Proteomes" id="UP000440578">
    <property type="component" value="Unassembled WGS sequence"/>
</dbReference>
<name>A0A6A4X2H5_AMPAM</name>
<feature type="domain" description="Transposable element P transposase-like GTP-binding insertion" evidence="2">
    <location>
        <begin position="208"/>
        <end position="312"/>
    </location>
</feature>
<dbReference type="InterPro" id="IPR048365">
    <property type="entry name" value="TNP-like_RNaseH_N"/>
</dbReference>
<proteinExistence type="predicted"/>
<accession>A0A6A4X2H5</accession>
<evidence type="ECO:0000313" key="4">
    <source>
        <dbReference type="Proteomes" id="UP000440578"/>
    </source>
</evidence>
<dbReference type="AlphaFoldDB" id="A0A6A4X2H5"/>
<dbReference type="EMBL" id="VIIS01000433">
    <property type="protein sequence ID" value="KAF0309108.1"/>
    <property type="molecule type" value="Genomic_DNA"/>
</dbReference>
<organism evidence="3 4">
    <name type="scientific">Amphibalanus amphitrite</name>
    <name type="common">Striped barnacle</name>
    <name type="synonym">Balanus amphitrite</name>
    <dbReference type="NCBI Taxonomy" id="1232801"/>
    <lineage>
        <taxon>Eukaryota</taxon>
        <taxon>Metazoa</taxon>
        <taxon>Ecdysozoa</taxon>
        <taxon>Arthropoda</taxon>
        <taxon>Crustacea</taxon>
        <taxon>Multicrustacea</taxon>
        <taxon>Cirripedia</taxon>
        <taxon>Thoracica</taxon>
        <taxon>Thoracicalcarea</taxon>
        <taxon>Balanomorpha</taxon>
        <taxon>Balanoidea</taxon>
        <taxon>Balanidae</taxon>
        <taxon>Amphibalaninae</taxon>
        <taxon>Amphibalanus</taxon>
    </lineage>
</organism>
<protein>
    <submittedName>
        <fullName evidence="3">Transposable element P transposase</fullName>
    </submittedName>
</protein>
<evidence type="ECO:0000313" key="3">
    <source>
        <dbReference type="EMBL" id="KAF0309108.1"/>
    </source>
</evidence>
<evidence type="ECO:0000259" key="1">
    <source>
        <dbReference type="Pfam" id="PF21787"/>
    </source>
</evidence>
<gene>
    <name evidence="3" type="primary">T_82</name>
    <name evidence="3" type="ORF">FJT64_019709</name>
</gene>
<comment type="caution">
    <text evidence="3">The sequence shown here is derived from an EMBL/GenBank/DDBJ whole genome shotgun (WGS) entry which is preliminary data.</text>
</comment>